<dbReference type="InterPro" id="IPR036097">
    <property type="entry name" value="HisK_dim/P_sf"/>
</dbReference>
<dbReference type="CDD" id="cd00082">
    <property type="entry name" value="HisKA"/>
    <property type="match status" value="1"/>
</dbReference>
<dbReference type="SUPFAM" id="SSF47384">
    <property type="entry name" value="Homodimeric domain of signal transducing histidine kinase"/>
    <property type="match status" value="1"/>
</dbReference>
<dbReference type="Proteomes" id="UP000199109">
    <property type="component" value="Unassembled WGS sequence"/>
</dbReference>
<dbReference type="STRING" id="641691.SAMN05421636_104390"/>
<dbReference type="EC" id="2.7.13.3" evidence="2"/>
<feature type="transmembrane region" description="Helical" evidence="8">
    <location>
        <begin position="18"/>
        <end position="37"/>
    </location>
</feature>
<accession>A0A1G7C2A2</accession>
<dbReference type="InterPro" id="IPR005467">
    <property type="entry name" value="His_kinase_dom"/>
</dbReference>
<evidence type="ECO:0000256" key="5">
    <source>
        <dbReference type="ARBA" id="ARBA00022692"/>
    </source>
</evidence>
<dbReference type="Gene3D" id="3.30.565.10">
    <property type="entry name" value="Histidine kinase-like ATPase, C-terminal domain"/>
    <property type="match status" value="1"/>
</dbReference>
<dbReference type="SUPFAM" id="SSF55874">
    <property type="entry name" value="ATPase domain of HSP90 chaperone/DNA topoisomerase II/histidine kinase"/>
    <property type="match status" value="1"/>
</dbReference>
<dbReference type="SMART" id="SM00388">
    <property type="entry name" value="HisKA"/>
    <property type="match status" value="1"/>
</dbReference>
<evidence type="ECO:0000313" key="11">
    <source>
        <dbReference type="Proteomes" id="UP000199109"/>
    </source>
</evidence>
<dbReference type="InterPro" id="IPR036890">
    <property type="entry name" value="HATPase_C_sf"/>
</dbReference>
<feature type="transmembrane region" description="Helical" evidence="8">
    <location>
        <begin position="130"/>
        <end position="152"/>
    </location>
</feature>
<dbReference type="GO" id="GO:0000155">
    <property type="term" value="F:phosphorelay sensor kinase activity"/>
    <property type="evidence" value="ECO:0007669"/>
    <property type="project" value="InterPro"/>
</dbReference>
<keyword evidence="5 8" id="KW-0812">Transmembrane</keyword>
<keyword evidence="4" id="KW-0808">Transferase</keyword>
<reference evidence="10 11" key="1">
    <citation type="submission" date="2016-10" db="EMBL/GenBank/DDBJ databases">
        <authorList>
            <person name="de Groot N.N."/>
        </authorList>
    </citation>
    <scope>NUCLEOTIDE SEQUENCE [LARGE SCALE GENOMIC DNA]</scope>
    <source>
        <strain evidence="10 11">DSM 23421</strain>
    </source>
</reference>
<organism evidence="10 11">
    <name type="scientific">Pricia antarctica</name>
    <dbReference type="NCBI Taxonomy" id="641691"/>
    <lineage>
        <taxon>Bacteria</taxon>
        <taxon>Pseudomonadati</taxon>
        <taxon>Bacteroidota</taxon>
        <taxon>Flavobacteriia</taxon>
        <taxon>Flavobacteriales</taxon>
        <taxon>Flavobacteriaceae</taxon>
        <taxon>Pricia</taxon>
    </lineage>
</organism>
<feature type="domain" description="Histidine kinase" evidence="9">
    <location>
        <begin position="219"/>
        <end position="418"/>
    </location>
</feature>
<protein>
    <recommendedName>
        <fullName evidence="2">histidine kinase</fullName>
        <ecNumber evidence="2">2.7.13.3</ecNumber>
    </recommendedName>
</protein>
<keyword evidence="3" id="KW-0597">Phosphoprotein</keyword>
<dbReference type="GO" id="GO:0005886">
    <property type="term" value="C:plasma membrane"/>
    <property type="evidence" value="ECO:0007669"/>
    <property type="project" value="TreeGrafter"/>
</dbReference>
<evidence type="ECO:0000256" key="1">
    <source>
        <dbReference type="ARBA" id="ARBA00000085"/>
    </source>
</evidence>
<evidence type="ECO:0000256" key="4">
    <source>
        <dbReference type="ARBA" id="ARBA00022679"/>
    </source>
</evidence>
<evidence type="ECO:0000256" key="7">
    <source>
        <dbReference type="ARBA" id="ARBA00022989"/>
    </source>
</evidence>
<evidence type="ECO:0000259" key="9">
    <source>
        <dbReference type="PROSITE" id="PS50109"/>
    </source>
</evidence>
<dbReference type="Pfam" id="PF00512">
    <property type="entry name" value="HisKA"/>
    <property type="match status" value="1"/>
</dbReference>
<dbReference type="Gene3D" id="1.10.287.130">
    <property type="match status" value="1"/>
</dbReference>
<evidence type="ECO:0000256" key="8">
    <source>
        <dbReference type="SAM" id="Phobius"/>
    </source>
</evidence>
<name>A0A1G7C2A2_9FLAO</name>
<dbReference type="Pfam" id="PF02518">
    <property type="entry name" value="HATPase_c"/>
    <property type="match status" value="1"/>
</dbReference>
<evidence type="ECO:0000256" key="3">
    <source>
        <dbReference type="ARBA" id="ARBA00022553"/>
    </source>
</evidence>
<dbReference type="InterPro" id="IPR050428">
    <property type="entry name" value="TCS_sensor_his_kinase"/>
</dbReference>
<evidence type="ECO:0000313" key="10">
    <source>
        <dbReference type="EMBL" id="SDE33462.1"/>
    </source>
</evidence>
<dbReference type="InterPro" id="IPR003594">
    <property type="entry name" value="HATPase_dom"/>
</dbReference>
<keyword evidence="7 8" id="KW-1133">Transmembrane helix</keyword>
<sequence length="418" mass="48116">MTKTTKKVRLSRKTSQSFLGISLILMVVSTIVLYFYVSNLLQDEVEEALFSTEARIETALKSNYAPFDLPPIVEIGTVAVLGVEKIKDTIIYDPSQDEMEEFRELTSFKEINGKNYRITVRDLVVESENILMAVVVSYITIILSVFVFLFYFSKARNQKLWQPFFTNLEKMKRFSLTSDKPIGLMDSEILEFHELNKEIKTLTGKVKSDYLNLKQFTENVSHELQTPLAIIQAKIENIINGDDLNDIQYGHLTSIQKDIQRLTQMNKRLTLLTKIENKQFLNIEKVSLAELMGETIQSFHEISVTEIKYHRKDDMWTKMDSYLAEVLCTNLLSNAIKHNTGESDIEIVVEDGRLSISNHGTKPLTHPENLYTRFYRESEAEKSTGLGLAIVKRICVLYGFLIRYEFAEGRHVFSVTVE</sequence>
<evidence type="ECO:0000256" key="2">
    <source>
        <dbReference type="ARBA" id="ARBA00012438"/>
    </source>
</evidence>
<dbReference type="InterPro" id="IPR003661">
    <property type="entry name" value="HisK_dim/P_dom"/>
</dbReference>
<dbReference type="PANTHER" id="PTHR45436">
    <property type="entry name" value="SENSOR HISTIDINE KINASE YKOH"/>
    <property type="match status" value="1"/>
</dbReference>
<dbReference type="PROSITE" id="PS50109">
    <property type="entry name" value="HIS_KIN"/>
    <property type="match status" value="1"/>
</dbReference>
<dbReference type="PANTHER" id="PTHR45436:SF5">
    <property type="entry name" value="SENSOR HISTIDINE KINASE TRCS"/>
    <property type="match status" value="1"/>
</dbReference>
<gene>
    <name evidence="10" type="ORF">SAMN05421636_104390</name>
</gene>
<proteinExistence type="predicted"/>
<dbReference type="SMART" id="SM00387">
    <property type="entry name" value="HATPase_c"/>
    <property type="match status" value="1"/>
</dbReference>
<dbReference type="EMBL" id="FNAO01000004">
    <property type="protein sequence ID" value="SDE33462.1"/>
    <property type="molecule type" value="Genomic_DNA"/>
</dbReference>
<evidence type="ECO:0000256" key="6">
    <source>
        <dbReference type="ARBA" id="ARBA00022777"/>
    </source>
</evidence>
<keyword evidence="8" id="KW-0472">Membrane</keyword>
<keyword evidence="6" id="KW-0418">Kinase</keyword>
<keyword evidence="11" id="KW-1185">Reference proteome</keyword>
<dbReference type="AlphaFoldDB" id="A0A1G7C2A2"/>
<comment type="catalytic activity">
    <reaction evidence="1">
        <text>ATP + protein L-histidine = ADP + protein N-phospho-L-histidine.</text>
        <dbReference type="EC" id="2.7.13.3"/>
    </reaction>
</comment>